<keyword evidence="4" id="KW-1185">Reference proteome</keyword>
<dbReference type="PANTHER" id="PTHR48081">
    <property type="entry name" value="AB HYDROLASE SUPERFAMILY PROTEIN C4A8.06C"/>
    <property type="match status" value="1"/>
</dbReference>
<proteinExistence type="predicted"/>
<dbReference type="GO" id="GO:0016787">
    <property type="term" value="F:hydrolase activity"/>
    <property type="evidence" value="ECO:0007669"/>
    <property type="project" value="UniProtKB-KW"/>
</dbReference>
<accession>A0A1E5XVA1</accession>
<dbReference type="AlphaFoldDB" id="A0A1E5XVA1"/>
<protein>
    <recommendedName>
        <fullName evidence="2">Alpha/beta hydrolase fold-3 domain-containing protein</fullName>
    </recommendedName>
</protein>
<keyword evidence="1" id="KW-0378">Hydrolase</keyword>
<dbReference type="Pfam" id="PF07859">
    <property type="entry name" value="Abhydrolase_3"/>
    <property type="match status" value="1"/>
</dbReference>
<dbReference type="EMBL" id="LAJE02000071">
    <property type="protein sequence ID" value="OEO32505.1"/>
    <property type="molecule type" value="Genomic_DNA"/>
</dbReference>
<sequence length="341" mass="37171">MSSVEVRRFAENGDLHTADSAPVERLDADMRHVLNVLQSMGGKRIDECRSPEARALPTLDMALRRILRDQVDDMGVGMEMRLIQGPTDEIRARIYVPQNDIVMGLRPMVLFLHGGGFVLGDVDNYDATPRALAARTGAVVVSAHYRQAPEHRFPAAHEDAYAAWNWLLEHAESLGGDAKRAAIVGEGSGGNLAVNVAIRARADDKPLPVHLGLVTPMAAMLFDLPSHLQNAETFPYSTATLEWAARKLFRKKDDAHDARMNIAGRVDLAGLPPATIILADADPLRSEGEALADAMRRSGVWVDMTTYEGVTHGFFGLYRIVNKAMFAQGQLGRNLAAAFGA</sequence>
<feature type="domain" description="Alpha/beta hydrolase fold-3" evidence="2">
    <location>
        <begin position="109"/>
        <end position="315"/>
    </location>
</feature>
<dbReference type="RefSeq" id="WP_069908359.1">
    <property type="nucleotide sequence ID" value="NZ_LAJE02000071.1"/>
</dbReference>
<name>A0A1E5XVA1_9HYPH</name>
<dbReference type="Proteomes" id="UP000095463">
    <property type="component" value="Unassembled WGS sequence"/>
</dbReference>
<organism evidence="3 4">
    <name type="scientific">Devosia insulae DS-56</name>
    <dbReference type="NCBI Taxonomy" id="1116389"/>
    <lineage>
        <taxon>Bacteria</taxon>
        <taxon>Pseudomonadati</taxon>
        <taxon>Pseudomonadota</taxon>
        <taxon>Alphaproteobacteria</taxon>
        <taxon>Hyphomicrobiales</taxon>
        <taxon>Devosiaceae</taxon>
        <taxon>Devosia</taxon>
    </lineage>
</organism>
<dbReference type="Gene3D" id="3.40.50.1820">
    <property type="entry name" value="alpha/beta hydrolase"/>
    <property type="match status" value="1"/>
</dbReference>
<comment type="caution">
    <text evidence="3">The sequence shown here is derived from an EMBL/GenBank/DDBJ whole genome shotgun (WGS) entry which is preliminary data.</text>
</comment>
<evidence type="ECO:0000313" key="4">
    <source>
        <dbReference type="Proteomes" id="UP000095463"/>
    </source>
</evidence>
<dbReference type="OrthoDB" id="9806180at2"/>
<dbReference type="InterPro" id="IPR013094">
    <property type="entry name" value="AB_hydrolase_3"/>
</dbReference>
<evidence type="ECO:0000256" key="1">
    <source>
        <dbReference type="ARBA" id="ARBA00022801"/>
    </source>
</evidence>
<dbReference type="InterPro" id="IPR029058">
    <property type="entry name" value="AB_hydrolase_fold"/>
</dbReference>
<gene>
    <name evidence="3" type="ORF">VW23_011310</name>
</gene>
<reference evidence="3 4" key="1">
    <citation type="journal article" date="2015" name="Genome Announc.">
        <title>Genome Assemblies of Three Soil-Associated Devosia species: D. insulae, D. limi, and D. soli.</title>
        <authorList>
            <person name="Hassan Y.I."/>
            <person name="Lepp D."/>
            <person name="Zhou T."/>
        </authorList>
    </citation>
    <scope>NUCLEOTIDE SEQUENCE [LARGE SCALE GENOMIC DNA]</scope>
    <source>
        <strain evidence="3 4">DS-56</strain>
    </source>
</reference>
<evidence type="ECO:0000259" key="2">
    <source>
        <dbReference type="Pfam" id="PF07859"/>
    </source>
</evidence>
<evidence type="ECO:0000313" key="3">
    <source>
        <dbReference type="EMBL" id="OEO32505.1"/>
    </source>
</evidence>
<dbReference type="InterPro" id="IPR050300">
    <property type="entry name" value="GDXG_lipolytic_enzyme"/>
</dbReference>
<dbReference type="SUPFAM" id="SSF53474">
    <property type="entry name" value="alpha/beta-Hydrolases"/>
    <property type="match status" value="1"/>
</dbReference>
<dbReference type="PANTHER" id="PTHR48081:SF8">
    <property type="entry name" value="ALPHA_BETA HYDROLASE FOLD-3 DOMAIN-CONTAINING PROTEIN-RELATED"/>
    <property type="match status" value="1"/>
</dbReference>